<feature type="transmembrane region" description="Helical" evidence="3">
    <location>
        <begin position="355"/>
        <end position="375"/>
    </location>
</feature>
<dbReference type="EMBL" id="JAADZU010000076">
    <property type="protein sequence ID" value="NDK91623.1"/>
    <property type="molecule type" value="Genomic_DNA"/>
</dbReference>
<feature type="transmembrane region" description="Helical" evidence="3">
    <location>
        <begin position="171"/>
        <end position="196"/>
    </location>
</feature>
<feature type="transmembrane region" description="Helical" evidence="3">
    <location>
        <begin position="387"/>
        <end position="408"/>
    </location>
</feature>
<dbReference type="InterPro" id="IPR010619">
    <property type="entry name" value="ThrE-like_N"/>
</dbReference>
<accession>A0A7K3LTP5</accession>
<dbReference type="RefSeq" id="WP_157079600.1">
    <property type="nucleotide sequence ID" value="NZ_JAADZU010000076.1"/>
</dbReference>
<evidence type="ECO:0000256" key="3">
    <source>
        <dbReference type="SAM" id="Phobius"/>
    </source>
</evidence>
<evidence type="ECO:0000256" key="2">
    <source>
        <dbReference type="SAM" id="MobiDB-lite"/>
    </source>
</evidence>
<feature type="domain" description="Threonine/serine exporter-like N-terminal" evidence="4">
    <location>
        <begin position="21"/>
        <end position="255"/>
    </location>
</feature>
<feature type="transmembrane region" description="Helical" evidence="3">
    <location>
        <begin position="235"/>
        <end position="259"/>
    </location>
</feature>
<name>A0A7K3LTP5_9ACTN</name>
<keyword evidence="3" id="KW-0472">Membrane</keyword>
<protein>
    <submittedName>
        <fullName evidence="5">Threonine/serine exporter family protein</fullName>
    </submittedName>
</protein>
<dbReference type="PANTHER" id="PTHR31082:SF4">
    <property type="entry name" value="PHEROMONE-REGULATED MEMBRANE PROTEIN 10"/>
    <property type="match status" value="1"/>
</dbReference>
<organism evidence="5 6">
    <name type="scientific">Gordonia desulfuricans</name>
    <dbReference type="NCBI Taxonomy" id="89051"/>
    <lineage>
        <taxon>Bacteria</taxon>
        <taxon>Bacillati</taxon>
        <taxon>Actinomycetota</taxon>
        <taxon>Actinomycetes</taxon>
        <taxon>Mycobacteriales</taxon>
        <taxon>Gordoniaceae</taxon>
        <taxon>Gordonia</taxon>
    </lineage>
</organism>
<dbReference type="GO" id="GO:0022857">
    <property type="term" value="F:transmembrane transporter activity"/>
    <property type="evidence" value="ECO:0007669"/>
    <property type="project" value="InterPro"/>
</dbReference>
<evidence type="ECO:0000256" key="1">
    <source>
        <dbReference type="ARBA" id="ARBA00034125"/>
    </source>
</evidence>
<feature type="transmembrane region" description="Helical" evidence="3">
    <location>
        <begin position="271"/>
        <end position="290"/>
    </location>
</feature>
<evidence type="ECO:0000313" key="5">
    <source>
        <dbReference type="EMBL" id="NDK91623.1"/>
    </source>
</evidence>
<reference evidence="5 6" key="1">
    <citation type="submission" date="2020-01" db="EMBL/GenBank/DDBJ databases">
        <title>Investigation of new actinobacteria for the biodesulphurisation of diesel fuel.</title>
        <authorList>
            <person name="Athi Narayanan S.M."/>
        </authorList>
    </citation>
    <scope>NUCLEOTIDE SEQUENCE [LARGE SCALE GENOMIC DNA]</scope>
    <source>
        <strain evidence="5 6">213E</strain>
    </source>
</reference>
<feature type="transmembrane region" description="Helical" evidence="3">
    <location>
        <begin position="321"/>
        <end position="343"/>
    </location>
</feature>
<feature type="transmembrane region" description="Helical" evidence="3">
    <location>
        <begin position="202"/>
        <end position="223"/>
    </location>
</feature>
<dbReference type="PANTHER" id="PTHR31082">
    <property type="entry name" value="PHEROMONE-REGULATED MEMBRANE PROTEIN 10"/>
    <property type="match status" value="1"/>
</dbReference>
<keyword evidence="6" id="KW-1185">Reference proteome</keyword>
<dbReference type="Proteomes" id="UP000466307">
    <property type="component" value="Unassembled WGS sequence"/>
</dbReference>
<proteinExistence type="inferred from homology"/>
<gene>
    <name evidence="5" type="ORF">GYA93_18865</name>
</gene>
<evidence type="ECO:0000259" key="4">
    <source>
        <dbReference type="Pfam" id="PF06738"/>
    </source>
</evidence>
<comment type="similarity">
    <text evidence="1">Belongs to the ThrE exporter (TC 2.A.79) family.</text>
</comment>
<dbReference type="Pfam" id="PF06738">
    <property type="entry name" value="ThrE"/>
    <property type="match status" value="1"/>
</dbReference>
<sequence length="437" mass="46178">MAEGTATSPDSAGGDNEMLELIATVGEALNRSMYPVSQTKQVIAEINEAYGNEISAEVFATYTIALDRRRGDVTVTNTGSMYRFDQAAQTESLIHELRSAAMPVRQALRELRAIADTPAPFNPVVRVIGFMLQALGFSLCFQMSLPATILAVVISAPVSMVLLWSSVRGTFAALMPFLLTFLSSLAIALWAVHIGVDDPVRLAVIPVLTLIPGAGLTTALIELTAGDMIAGASRLVSTLIVLLSMAFGLALAVDIVGLSPSDLQDVTSAHAPSWVLWLAAPVFAVGNIMFACTPRRAWIWTVLLACGTFGLSHLLQKSISSAFACGIAMGVALLVAFVVNAHVKGRPSVLVMYMPTWWLMVPGSMGFVALSGAITANRELADLGTSAVLALMSMAVCIMIASVLTPFVSRPLPSRRQGQDGPGKPGEPLANTGYDVD</sequence>
<evidence type="ECO:0000313" key="6">
    <source>
        <dbReference type="Proteomes" id="UP000466307"/>
    </source>
</evidence>
<feature type="region of interest" description="Disordered" evidence="2">
    <location>
        <begin position="413"/>
        <end position="437"/>
    </location>
</feature>
<dbReference type="AlphaFoldDB" id="A0A7K3LTP5"/>
<keyword evidence="3" id="KW-0812">Transmembrane</keyword>
<feature type="transmembrane region" description="Helical" evidence="3">
    <location>
        <begin position="297"/>
        <end position="315"/>
    </location>
</feature>
<comment type="caution">
    <text evidence="5">The sequence shown here is derived from an EMBL/GenBank/DDBJ whole genome shotgun (WGS) entry which is preliminary data.</text>
</comment>
<feature type="transmembrane region" description="Helical" evidence="3">
    <location>
        <begin position="143"/>
        <end position="164"/>
    </location>
</feature>
<dbReference type="InterPro" id="IPR051361">
    <property type="entry name" value="ThrE/Ser_Exporter"/>
</dbReference>
<keyword evidence="3" id="KW-1133">Transmembrane helix</keyword>